<keyword evidence="1" id="KW-1133">Transmembrane helix</keyword>
<comment type="caution">
    <text evidence="2">The sequence shown here is derived from an EMBL/GenBank/DDBJ whole genome shotgun (WGS) entry which is preliminary data.</text>
</comment>
<dbReference type="Proteomes" id="UP000655588">
    <property type="component" value="Unassembled WGS sequence"/>
</dbReference>
<dbReference type="EMBL" id="WNWW01000641">
    <property type="protein sequence ID" value="KAF3422832.1"/>
    <property type="molecule type" value="Genomic_DNA"/>
</dbReference>
<protein>
    <submittedName>
        <fullName evidence="2">Uncharacterized protein</fullName>
    </submittedName>
</protein>
<proteinExistence type="predicted"/>
<keyword evidence="3" id="KW-1185">Reference proteome</keyword>
<feature type="transmembrane region" description="Helical" evidence="1">
    <location>
        <begin position="61"/>
        <end position="81"/>
    </location>
</feature>
<keyword evidence="1" id="KW-0812">Transmembrane</keyword>
<evidence type="ECO:0000313" key="3">
    <source>
        <dbReference type="Proteomes" id="UP000655588"/>
    </source>
</evidence>
<dbReference type="AlphaFoldDB" id="A0A833W3M3"/>
<reference evidence="2" key="1">
    <citation type="submission" date="2019-11" db="EMBL/GenBank/DDBJ databases">
        <title>The nuclear and mitochondrial genomes of Frieseomelitta varia - a highly eusocial stingless bee (Meliponini) with a permanently sterile worker caste.</title>
        <authorList>
            <person name="Freitas F.C.P."/>
            <person name="Lourenco A.P."/>
            <person name="Nunes F.M.F."/>
            <person name="Paschoal A.R."/>
            <person name="Abreu F.C.P."/>
            <person name="Barbin F.O."/>
            <person name="Bataglia L."/>
            <person name="Cardoso-Junior C.A.M."/>
            <person name="Cervoni M.S."/>
            <person name="Silva S.R."/>
            <person name="Dalarmi F."/>
            <person name="Del Lama M.A."/>
            <person name="Depintor T.S."/>
            <person name="Ferreira K.M."/>
            <person name="Goria P.S."/>
            <person name="Jaskot M.C."/>
            <person name="Lago D.C."/>
            <person name="Luna-Lucena D."/>
            <person name="Moda L.M."/>
            <person name="Nascimento L."/>
            <person name="Pedrino M."/>
            <person name="Rabico F.O."/>
            <person name="Sanches F.C."/>
            <person name="Santos D.E."/>
            <person name="Santos C.G."/>
            <person name="Vieira J."/>
            <person name="Lopes T.F."/>
            <person name="Barchuk A.R."/>
            <person name="Hartfelder K."/>
            <person name="Simoes Z.L.P."/>
            <person name="Bitondi M.M.G."/>
            <person name="Pinheiro D.G."/>
        </authorList>
    </citation>
    <scope>NUCLEOTIDE SEQUENCE</scope>
    <source>
        <strain evidence="2">USP_RPSP 00005682</strain>
        <tissue evidence="2">Whole individual</tissue>
    </source>
</reference>
<organism evidence="2 3">
    <name type="scientific">Frieseomelitta varia</name>
    <dbReference type="NCBI Taxonomy" id="561572"/>
    <lineage>
        <taxon>Eukaryota</taxon>
        <taxon>Metazoa</taxon>
        <taxon>Ecdysozoa</taxon>
        <taxon>Arthropoda</taxon>
        <taxon>Hexapoda</taxon>
        <taxon>Insecta</taxon>
        <taxon>Pterygota</taxon>
        <taxon>Neoptera</taxon>
        <taxon>Endopterygota</taxon>
        <taxon>Hymenoptera</taxon>
        <taxon>Apocrita</taxon>
        <taxon>Aculeata</taxon>
        <taxon>Apoidea</taxon>
        <taxon>Anthophila</taxon>
        <taxon>Apidae</taxon>
        <taxon>Frieseomelitta</taxon>
    </lineage>
</organism>
<name>A0A833W3M3_9HYME</name>
<keyword evidence="1" id="KW-0472">Membrane</keyword>
<accession>A0A833W3M3</accession>
<evidence type="ECO:0000256" key="1">
    <source>
        <dbReference type="SAM" id="Phobius"/>
    </source>
</evidence>
<sequence length="168" mass="19122">MYLVTISKKIVDGIKVRRDIKVITRSVKQRPEMQITRAFFILGCCFLVMTLANAAPSPEEPAFHLPVQLIGFPVITIAVRLTNFVKKLAYSLNPETYVSRVRRDLPLVHDEEILDVGQVEKKLISELGSNVCVYERICAKYAAETLQKRSGERALDWDVVFRPMSLNL</sequence>
<evidence type="ECO:0000313" key="2">
    <source>
        <dbReference type="EMBL" id="KAF3422832.1"/>
    </source>
</evidence>
<feature type="transmembrane region" description="Helical" evidence="1">
    <location>
        <begin position="35"/>
        <end position="55"/>
    </location>
</feature>
<gene>
    <name evidence="2" type="ORF">E2986_12231</name>
</gene>